<dbReference type="InterPro" id="IPR028994">
    <property type="entry name" value="Integrin_alpha_N"/>
</dbReference>
<organism evidence="18 19">
    <name type="scientific">Leptobrachium leishanense</name>
    <name type="common">Leishan spiny toad</name>
    <dbReference type="NCBI Taxonomy" id="445787"/>
    <lineage>
        <taxon>Eukaryota</taxon>
        <taxon>Metazoa</taxon>
        <taxon>Chordata</taxon>
        <taxon>Craniata</taxon>
        <taxon>Vertebrata</taxon>
        <taxon>Euteleostomi</taxon>
        <taxon>Amphibia</taxon>
        <taxon>Batrachia</taxon>
        <taxon>Anura</taxon>
        <taxon>Pelobatoidea</taxon>
        <taxon>Megophryidae</taxon>
        <taxon>Leptobrachium</taxon>
    </lineage>
</organism>
<evidence type="ECO:0000259" key="17">
    <source>
        <dbReference type="Pfam" id="PF20806"/>
    </source>
</evidence>
<feature type="domain" description="Integrin alpha third immunoglobulin-like" evidence="17">
    <location>
        <begin position="759"/>
        <end position="968"/>
    </location>
</feature>
<keyword evidence="6 13" id="KW-0130">Cell adhesion</keyword>
<evidence type="ECO:0000256" key="1">
    <source>
        <dbReference type="ARBA" id="ARBA00004479"/>
    </source>
</evidence>
<evidence type="ECO:0000256" key="5">
    <source>
        <dbReference type="ARBA" id="ARBA00022737"/>
    </source>
</evidence>
<dbReference type="InterPro" id="IPR000413">
    <property type="entry name" value="Integrin_alpha"/>
</dbReference>
<dbReference type="GO" id="GO:0007160">
    <property type="term" value="P:cell-matrix adhesion"/>
    <property type="evidence" value="ECO:0007669"/>
    <property type="project" value="TreeGrafter"/>
</dbReference>
<keyword evidence="11" id="KW-0325">Glycoprotein</keyword>
<dbReference type="InterPro" id="IPR048285">
    <property type="entry name" value="Integrin_alpha_Ig-like_2"/>
</dbReference>
<feature type="domain" description="Integrin alpha first immunoglubulin-like" evidence="15">
    <location>
        <begin position="445"/>
        <end position="595"/>
    </location>
</feature>
<evidence type="ECO:0000256" key="3">
    <source>
        <dbReference type="ARBA" id="ARBA00022692"/>
    </source>
</evidence>
<evidence type="ECO:0000256" key="9">
    <source>
        <dbReference type="ARBA" id="ARBA00023136"/>
    </source>
</evidence>
<feature type="transmembrane region" description="Helical" evidence="13">
    <location>
        <begin position="979"/>
        <end position="1003"/>
    </location>
</feature>
<feature type="repeat" description="FG-GAP" evidence="12">
    <location>
        <begin position="400"/>
        <end position="460"/>
    </location>
</feature>
<feature type="compositionally biased region" description="Basic and acidic residues" evidence="14">
    <location>
        <begin position="860"/>
        <end position="870"/>
    </location>
</feature>
<reference evidence="18" key="2">
    <citation type="submission" date="2025-09" db="UniProtKB">
        <authorList>
            <consortium name="Ensembl"/>
        </authorList>
    </citation>
    <scope>IDENTIFICATION</scope>
</reference>
<feature type="chain" id="PRO_5034880006" evidence="13">
    <location>
        <begin position="20"/>
        <end position="1058"/>
    </location>
</feature>
<evidence type="ECO:0000313" key="18">
    <source>
        <dbReference type="Ensembl" id="ENSLLEP00000029264.1"/>
    </source>
</evidence>
<dbReference type="GeneTree" id="ENSGT00940000157746"/>
<evidence type="ECO:0000256" key="12">
    <source>
        <dbReference type="PROSITE-ProRule" id="PRU00803"/>
    </source>
</evidence>
<dbReference type="GO" id="GO:0005178">
    <property type="term" value="F:integrin binding"/>
    <property type="evidence" value="ECO:0007669"/>
    <property type="project" value="TreeGrafter"/>
</dbReference>
<dbReference type="SUPFAM" id="SSF69179">
    <property type="entry name" value="Integrin domains"/>
    <property type="match status" value="3"/>
</dbReference>
<dbReference type="InterPro" id="IPR013519">
    <property type="entry name" value="Int_alpha_beta-p"/>
</dbReference>
<keyword evidence="10 13" id="KW-0675">Receptor</keyword>
<dbReference type="OrthoDB" id="5317514at2759"/>
<feature type="repeat" description="FG-GAP" evidence="12">
    <location>
        <begin position="25"/>
        <end position="90"/>
    </location>
</feature>
<keyword evidence="9 13" id="KW-0472">Membrane</keyword>
<dbReference type="Gene3D" id="2.60.40.1460">
    <property type="entry name" value="Integrin domains. Chain A, domain 2"/>
    <property type="match status" value="1"/>
</dbReference>
<dbReference type="GO" id="GO:0050900">
    <property type="term" value="P:leukocyte migration"/>
    <property type="evidence" value="ECO:0007669"/>
    <property type="project" value="TreeGrafter"/>
</dbReference>
<proteinExistence type="inferred from homology"/>
<dbReference type="Pfam" id="PF01839">
    <property type="entry name" value="FG-GAP"/>
    <property type="match status" value="2"/>
</dbReference>
<comment type="similarity">
    <text evidence="2 13">Belongs to the integrin alpha chain family.</text>
</comment>
<evidence type="ECO:0000256" key="7">
    <source>
        <dbReference type="ARBA" id="ARBA00022989"/>
    </source>
</evidence>
<dbReference type="GO" id="GO:0008305">
    <property type="term" value="C:integrin complex"/>
    <property type="evidence" value="ECO:0007669"/>
    <property type="project" value="InterPro"/>
</dbReference>
<feature type="region of interest" description="Disordered" evidence="14">
    <location>
        <begin position="844"/>
        <end position="870"/>
    </location>
</feature>
<evidence type="ECO:0000313" key="19">
    <source>
        <dbReference type="Proteomes" id="UP000694569"/>
    </source>
</evidence>
<evidence type="ECO:0000256" key="8">
    <source>
        <dbReference type="ARBA" id="ARBA00023037"/>
    </source>
</evidence>
<dbReference type="Pfam" id="PF20806">
    <property type="entry name" value="Integrin_A_Ig_3"/>
    <property type="match status" value="1"/>
</dbReference>
<dbReference type="Gene3D" id="1.20.5.930">
    <property type="entry name" value="Bicelle-embedded integrin alpha(iib) transmembrane segment"/>
    <property type="match status" value="1"/>
</dbReference>
<evidence type="ECO:0000256" key="10">
    <source>
        <dbReference type="ARBA" id="ARBA00023170"/>
    </source>
</evidence>
<dbReference type="AlphaFoldDB" id="A0A8C5PXU0"/>
<gene>
    <name evidence="18" type="primary">ITGA3</name>
</gene>
<dbReference type="InterPro" id="IPR013517">
    <property type="entry name" value="FG-GAP"/>
</dbReference>
<feature type="signal peptide" evidence="13">
    <location>
        <begin position="1"/>
        <end position="19"/>
    </location>
</feature>
<keyword evidence="19" id="KW-1185">Reference proteome</keyword>
<reference evidence="18" key="1">
    <citation type="submission" date="2025-08" db="UniProtKB">
        <authorList>
            <consortium name="Ensembl"/>
        </authorList>
    </citation>
    <scope>IDENTIFICATION</scope>
</reference>
<feature type="repeat" description="FG-GAP" evidence="12">
    <location>
        <begin position="341"/>
        <end position="396"/>
    </location>
</feature>
<keyword evidence="7 13" id="KW-1133">Transmembrane helix</keyword>
<evidence type="ECO:0000256" key="6">
    <source>
        <dbReference type="ARBA" id="ARBA00022889"/>
    </source>
</evidence>
<dbReference type="PROSITE" id="PS51470">
    <property type="entry name" value="FG_GAP"/>
    <property type="match status" value="4"/>
</dbReference>
<evidence type="ECO:0000256" key="11">
    <source>
        <dbReference type="ARBA" id="ARBA00023180"/>
    </source>
</evidence>
<comment type="subcellular location">
    <subcellularLocation>
        <location evidence="1 13">Membrane</location>
        <topology evidence="1 13">Single-pass type I membrane protein</topology>
    </subcellularLocation>
</comment>
<dbReference type="PANTHER" id="PTHR23220:SF89">
    <property type="entry name" value="INTEGRIN ALPHA-3"/>
    <property type="match status" value="1"/>
</dbReference>
<evidence type="ECO:0000256" key="2">
    <source>
        <dbReference type="ARBA" id="ARBA00008054"/>
    </source>
</evidence>
<evidence type="ECO:0000259" key="15">
    <source>
        <dbReference type="Pfam" id="PF08441"/>
    </source>
</evidence>
<dbReference type="Gene3D" id="2.60.40.1510">
    <property type="entry name" value="ntegrin, alpha v. Chain A, domain 3"/>
    <property type="match status" value="1"/>
</dbReference>
<feature type="repeat" description="FG-GAP" evidence="12">
    <location>
        <begin position="279"/>
        <end position="340"/>
    </location>
</feature>
<dbReference type="Proteomes" id="UP000694569">
    <property type="component" value="Unplaced"/>
</dbReference>
<dbReference type="SMART" id="SM00191">
    <property type="entry name" value="Int_alpha"/>
    <property type="match status" value="5"/>
</dbReference>
<keyword evidence="8 13" id="KW-0401">Integrin</keyword>
<dbReference type="InterPro" id="IPR013649">
    <property type="entry name" value="Integrin_alpha_Ig-like_1"/>
</dbReference>
<keyword evidence="5" id="KW-0677">Repeat</keyword>
<evidence type="ECO:0000259" key="16">
    <source>
        <dbReference type="Pfam" id="PF20805"/>
    </source>
</evidence>
<feature type="domain" description="Integrin alpha second immunoglobulin-like" evidence="16">
    <location>
        <begin position="596"/>
        <end position="732"/>
    </location>
</feature>
<dbReference type="SUPFAM" id="SSF69318">
    <property type="entry name" value="Integrin alpha N-terminal domain"/>
    <property type="match status" value="1"/>
</dbReference>
<protein>
    <submittedName>
        <fullName evidence="18">Integrin subunit alpha 3</fullName>
    </submittedName>
</protein>
<name>A0A8C5PXU0_9ANUR</name>
<keyword evidence="3 13" id="KW-0812">Transmembrane</keyword>
<evidence type="ECO:0000256" key="4">
    <source>
        <dbReference type="ARBA" id="ARBA00022729"/>
    </source>
</evidence>
<evidence type="ECO:0000256" key="14">
    <source>
        <dbReference type="SAM" id="MobiDB-lite"/>
    </source>
</evidence>
<dbReference type="Pfam" id="PF20805">
    <property type="entry name" value="Integrin_A_Ig_2"/>
    <property type="match status" value="1"/>
</dbReference>
<dbReference type="InterPro" id="IPR048286">
    <property type="entry name" value="Integrin_alpha_Ig-like_3"/>
</dbReference>
<dbReference type="Ensembl" id="ENSLLET00000030397.1">
    <property type="protein sequence ID" value="ENSLLEP00000029264.1"/>
    <property type="gene ID" value="ENSLLEG00000018562.1"/>
</dbReference>
<evidence type="ECO:0000256" key="13">
    <source>
        <dbReference type="RuleBase" id="RU003762"/>
    </source>
</evidence>
<dbReference type="PANTHER" id="PTHR23220">
    <property type="entry name" value="INTEGRIN ALPHA"/>
    <property type="match status" value="1"/>
</dbReference>
<accession>A0A8C5PXU0</accession>
<dbReference type="GO" id="GO:0033627">
    <property type="term" value="P:cell adhesion mediated by integrin"/>
    <property type="evidence" value="ECO:0007669"/>
    <property type="project" value="TreeGrafter"/>
</dbReference>
<dbReference type="InterPro" id="IPR032695">
    <property type="entry name" value="Integrin_dom_sf"/>
</dbReference>
<dbReference type="GO" id="GO:0007229">
    <property type="term" value="P:integrin-mediated signaling pathway"/>
    <property type="evidence" value="ECO:0007669"/>
    <property type="project" value="UniProtKB-KW"/>
</dbReference>
<dbReference type="Pfam" id="PF08441">
    <property type="entry name" value="Integrin_A_Ig_1"/>
    <property type="match status" value="1"/>
</dbReference>
<keyword evidence="4 13" id="KW-0732">Signal</keyword>
<sequence length="1058" mass="116851">MMRAAPVLVLLGMLRAGLGFNVDTRFPVIKQAGVPGGMFGFSVSLHRQNEGEQRYLLLSGAPQDVAAQDVIANRTGALYACPVTASNTDCFRVPIELESDPDTNIIENMWLGVTVESQKEGGRVLVCGQRFTTVQWSGSEDQRKMVGKCFIRGNDLEVHDEDDWQTYHNELCNANTDLYNTGMCEMGMSGGFTKDMVFFGAPGAYNWQGTGYILKRDTNWDLKEYSYANKELYNTYLGYSVQISTGVLHQDQVTVVTGAPRWDHKGAVFLLEIQGDVLEVGALLTSEQVGSYFGNSIALVDINNDGLQDIAVGAPFYFDRKEEVGGSVYIYTNEAGYFKNESSLVLRGPSGSGFGFALANIGDINQDGFTDLAVGAPFEDLGKVYIYLSKATGLQSKPYQVIDGAQVGGISMFGYSLSGGLDVDENSYPDILVGSLSDRIALLRSRPVINISKTFTVTPSLVDPSKCSSTSCMTVQLCFSYLLSTGNHNYKRNITLEYTLEADHDRRPVRVRFLKSNGVIYKDTFSMPETKCKDVELLLLDNIRDKLHPIQLSLSYAILEREQRSRASIRSLDNYPVLNPDQSAKQMLEIHFQKECGLDNVCRSNLQMQYEYLAENMEMLPRVDGSQVFYYDSSVKRLLLKVIVTNHPYSTSAADDAHEALLNVTVPPELLFSFARPSGLCSISTTIVCELGNPFKRGQSVEIILTFEASAISLKTRELVAGLELSTLSTQPDLAPQYAELLIDYTVKTTFSVTPTHIQTYFSGEVMGESAMKNVEDVGSPVEFSFQALNEGEPLESLGTLVLVVTWPYEVSNGKWLLYPTEVLVNTGDIIPCHPPGDVIDPLSLKLSDNSESGGRRRRDVGEETVKTDADIPPDVKTLASIKTERAMVTLRCAGGGAKCVQFSCPITNMKKTATVIVRGRVWNSTFLEDYRHVDRVRVEGAAELHLQTDIPAIKMKSHSVFFSVSIDSELVEPPPAELPLWLIIVSVVSGVLLLGIIILLLWKETPDHTSILVPREGQHWIHGGLTIRRNIAGAEEGEAKRRVSVKPFKVLWGTKLK</sequence>
<dbReference type="GO" id="GO:0098609">
    <property type="term" value="P:cell-cell adhesion"/>
    <property type="evidence" value="ECO:0007669"/>
    <property type="project" value="TreeGrafter"/>
</dbReference>
<dbReference type="Gene3D" id="2.130.10.130">
    <property type="entry name" value="Integrin alpha, N-terminal"/>
    <property type="match status" value="1"/>
</dbReference>
<dbReference type="Gene3D" id="2.60.40.1530">
    <property type="entry name" value="ntegrin, alpha v. Chain A, domain 4"/>
    <property type="match status" value="1"/>
</dbReference>
<dbReference type="GO" id="GO:0009897">
    <property type="term" value="C:external side of plasma membrane"/>
    <property type="evidence" value="ECO:0007669"/>
    <property type="project" value="TreeGrafter"/>
</dbReference>
<dbReference type="PRINTS" id="PR01185">
    <property type="entry name" value="INTEGRINA"/>
</dbReference>